<dbReference type="InterPro" id="IPR045179">
    <property type="entry name" value="YgfZ/GcvT"/>
</dbReference>
<evidence type="ECO:0000256" key="3">
    <source>
        <dbReference type="ARBA" id="ARBA00023128"/>
    </source>
</evidence>
<evidence type="ECO:0000259" key="4">
    <source>
        <dbReference type="Pfam" id="PF25455"/>
    </source>
</evidence>
<dbReference type="GO" id="GO:0005739">
    <property type="term" value="C:mitochondrion"/>
    <property type="evidence" value="ECO:0007669"/>
    <property type="project" value="UniProtKB-SubCell"/>
</dbReference>
<dbReference type="InterPro" id="IPR027266">
    <property type="entry name" value="TrmE/GcvT-like"/>
</dbReference>
<comment type="caution">
    <text evidence="5">The sequence shown here is derived from an EMBL/GenBank/DDBJ whole genome shotgun (WGS) entry which is preliminary data.</text>
</comment>
<accession>A0ABD1G119</accession>
<sequence length="372" mass="41057">MHNLSSSLRLLTSNSSKLFSTQPNLHSTAPTACLLKTRSVIRFSGPETIKFLQGLLTNDVRSLDDPETAAQSTVTPNAPVYAAMLTPQGRFLYDFFLYRPPRIGSGPGPDPGELEVYADVDGSVVDELLAALKKYRLRSKVDIENVGEDFSCWRQFGRGLEVDSVGWGGTVDQSGVSSPQGNNVDWNWHKDPRLTCLGYRGIFPCNATPPLVEKDKEADEGNFLLWRFEKGVAEGSSEIPKGEAIPLEYNLVGLNAISFDKGCYVGQELVARTHHRGVIRKRLIPVRFLSSSGKEAERQVSPGSEMIGNASNKKAGTVTTALGSRGLALVRLEEAFKETGALTINGREDIKVETVRPKWWQPEWFLHQQHLS</sequence>
<gene>
    <name evidence="5" type="ORF">AAHA92_30246</name>
</gene>
<dbReference type="Gene3D" id="3.30.1360.120">
    <property type="entry name" value="Probable tRNA modification gtpase trme, domain 1"/>
    <property type="match status" value="1"/>
</dbReference>
<evidence type="ECO:0000313" key="5">
    <source>
        <dbReference type="EMBL" id="KAL1537762.1"/>
    </source>
</evidence>
<dbReference type="PANTHER" id="PTHR22602:SF0">
    <property type="entry name" value="TRANSFERASE CAF17, MITOCHONDRIAL-RELATED"/>
    <property type="match status" value="1"/>
</dbReference>
<dbReference type="NCBIfam" id="TIGR03317">
    <property type="entry name" value="ygfZ_signature"/>
    <property type="match status" value="1"/>
</dbReference>
<dbReference type="InterPro" id="IPR017703">
    <property type="entry name" value="YgfZ/GCV_T_CS"/>
</dbReference>
<organism evidence="5 6">
    <name type="scientific">Salvia divinorum</name>
    <name type="common">Maria pastora</name>
    <name type="synonym">Diviner's sage</name>
    <dbReference type="NCBI Taxonomy" id="28513"/>
    <lineage>
        <taxon>Eukaryota</taxon>
        <taxon>Viridiplantae</taxon>
        <taxon>Streptophyta</taxon>
        <taxon>Embryophyta</taxon>
        <taxon>Tracheophyta</taxon>
        <taxon>Spermatophyta</taxon>
        <taxon>Magnoliopsida</taxon>
        <taxon>eudicotyledons</taxon>
        <taxon>Gunneridae</taxon>
        <taxon>Pentapetalae</taxon>
        <taxon>asterids</taxon>
        <taxon>lamiids</taxon>
        <taxon>Lamiales</taxon>
        <taxon>Lamiaceae</taxon>
        <taxon>Nepetoideae</taxon>
        <taxon>Mentheae</taxon>
        <taxon>Salviinae</taxon>
        <taxon>Salvia</taxon>
        <taxon>Salvia subgen. Calosphace</taxon>
    </lineage>
</organism>
<keyword evidence="6" id="KW-1185">Reference proteome</keyword>
<feature type="domain" description="CAF17 C-terminal" evidence="4">
    <location>
        <begin position="280"/>
        <end position="361"/>
    </location>
</feature>
<dbReference type="Proteomes" id="UP001567538">
    <property type="component" value="Unassembled WGS sequence"/>
</dbReference>
<dbReference type="PANTHER" id="PTHR22602">
    <property type="entry name" value="TRANSFERASE CAF17, MITOCHONDRIAL-RELATED"/>
    <property type="match status" value="1"/>
</dbReference>
<evidence type="ECO:0000313" key="6">
    <source>
        <dbReference type="Proteomes" id="UP001567538"/>
    </source>
</evidence>
<evidence type="ECO:0000256" key="1">
    <source>
        <dbReference type="ARBA" id="ARBA00004173"/>
    </source>
</evidence>
<dbReference type="EMBL" id="JBEAFC010000011">
    <property type="protein sequence ID" value="KAL1537762.1"/>
    <property type="molecule type" value="Genomic_DNA"/>
</dbReference>
<reference evidence="5 6" key="1">
    <citation type="submission" date="2024-06" db="EMBL/GenBank/DDBJ databases">
        <title>A chromosome level genome sequence of Diviner's sage (Salvia divinorum).</title>
        <authorList>
            <person name="Ford S.A."/>
            <person name="Ro D.-K."/>
            <person name="Ness R.W."/>
            <person name="Phillips M.A."/>
        </authorList>
    </citation>
    <scope>NUCLEOTIDE SEQUENCE [LARGE SCALE GENOMIC DNA]</scope>
    <source>
        <strain evidence="5">SAF-2024a</strain>
        <tissue evidence="5">Leaf</tissue>
    </source>
</reference>
<proteinExistence type="predicted"/>
<dbReference type="Pfam" id="PF25455">
    <property type="entry name" value="Beta-barrel_CAF17_C"/>
    <property type="match status" value="1"/>
</dbReference>
<dbReference type="InterPro" id="IPR057460">
    <property type="entry name" value="CAF17_C"/>
</dbReference>
<keyword evidence="3" id="KW-0496">Mitochondrion</keyword>
<dbReference type="SUPFAM" id="SSF103025">
    <property type="entry name" value="Folate-binding domain"/>
    <property type="match status" value="1"/>
</dbReference>
<name>A0ABD1G119_SALDI</name>
<protein>
    <recommendedName>
        <fullName evidence="4">CAF17 C-terminal domain-containing protein</fullName>
    </recommendedName>
</protein>
<keyword evidence="2" id="KW-0809">Transit peptide</keyword>
<dbReference type="AlphaFoldDB" id="A0ABD1G119"/>
<evidence type="ECO:0000256" key="2">
    <source>
        <dbReference type="ARBA" id="ARBA00022946"/>
    </source>
</evidence>
<comment type="subcellular location">
    <subcellularLocation>
        <location evidence="1">Mitochondrion</location>
    </subcellularLocation>
</comment>